<evidence type="ECO:0000313" key="2">
    <source>
        <dbReference type="Proteomes" id="UP000828390"/>
    </source>
</evidence>
<dbReference type="AlphaFoldDB" id="A0A9D4EHE8"/>
<gene>
    <name evidence="1" type="ORF">DPMN_179565</name>
</gene>
<proteinExistence type="predicted"/>
<keyword evidence="2" id="KW-1185">Reference proteome</keyword>
<comment type="caution">
    <text evidence="1">The sequence shown here is derived from an EMBL/GenBank/DDBJ whole genome shotgun (WGS) entry which is preliminary data.</text>
</comment>
<organism evidence="1 2">
    <name type="scientific">Dreissena polymorpha</name>
    <name type="common">Zebra mussel</name>
    <name type="synonym">Mytilus polymorpha</name>
    <dbReference type="NCBI Taxonomy" id="45954"/>
    <lineage>
        <taxon>Eukaryota</taxon>
        <taxon>Metazoa</taxon>
        <taxon>Spiralia</taxon>
        <taxon>Lophotrochozoa</taxon>
        <taxon>Mollusca</taxon>
        <taxon>Bivalvia</taxon>
        <taxon>Autobranchia</taxon>
        <taxon>Heteroconchia</taxon>
        <taxon>Euheterodonta</taxon>
        <taxon>Imparidentia</taxon>
        <taxon>Neoheterodontei</taxon>
        <taxon>Myida</taxon>
        <taxon>Dreissenoidea</taxon>
        <taxon>Dreissenidae</taxon>
        <taxon>Dreissena</taxon>
    </lineage>
</organism>
<accession>A0A9D4EHE8</accession>
<name>A0A9D4EHE8_DREPO</name>
<reference evidence="1" key="1">
    <citation type="journal article" date="2019" name="bioRxiv">
        <title>The Genome of the Zebra Mussel, Dreissena polymorpha: A Resource for Invasive Species Research.</title>
        <authorList>
            <person name="McCartney M.A."/>
            <person name="Auch B."/>
            <person name="Kono T."/>
            <person name="Mallez S."/>
            <person name="Zhang Y."/>
            <person name="Obille A."/>
            <person name="Becker A."/>
            <person name="Abrahante J.E."/>
            <person name="Garbe J."/>
            <person name="Badalamenti J.P."/>
            <person name="Herman A."/>
            <person name="Mangelson H."/>
            <person name="Liachko I."/>
            <person name="Sullivan S."/>
            <person name="Sone E.D."/>
            <person name="Koren S."/>
            <person name="Silverstein K.A.T."/>
            <person name="Beckman K.B."/>
            <person name="Gohl D.M."/>
        </authorList>
    </citation>
    <scope>NUCLEOTIDE SEQUENCE</scope>
    <source>
        <strain evidence="1">Duluth1</strain>
        <tissue evidence="1">Whole animal</tissue>
    </source>
</reference>
<protein>
    <submittedName>
        <fullName evidence="1">Uncharacterized protein</fullName>
    </submittedName>
</protein>
<reference evidence="1" key="2">
    <citation type="submission" date="2020-11" db="EMBL/GenBank/DDBJ databases">
        <authorList>
            <person name="McCartney M.A."/>
            <person name="Auch B."/>
            <person name="Kono T."/>
            <person name="Mallez S."/>
            <person name="Becker A."/>
            <person name="Gohl D.M."/>
            <person name="Silverstein K.A.T."/>
            <person name="Koren S."/>
            <person name="Bechman K.B."/>
            <person name="Herman A."/>
            <person name="Abrahante J.E."/>
            <person name="Garbe J."/>
        </authorList>
    </citation>
    <scope>NUCLEOTIDE SEQUENCE</scope>
    <source>
        <strain evidence="1">Duluth1</strain>
        <tissue evidence="1">Whole animal</tissue>
    </source>
</reference>
<sequence>MLTTHDARRTTDKRRSQKLTMSTLCSGELITKIGSLASGYMQFDAPHSLKVLRL</sequence>
<evidence type="ECO:0000313" key="1">
    <source>
        <dbReference type="EMBL" id="KAH3778112.1"/>
    </source>
</evidence>
<dbReference type="Proteomes" id="UP000828390">
    <property type="component" value="Unassembled WGS sequence"/>
</dbReference>
<dbReference type="EMBL" id="JAIWYP010000009">
    <property type="protein sequence ID" value="KAH3778112.1"/>
    <property type="molecule type" value="Genomic_DNA"/>
</dbReference>